<feature type="domain" description="DUF7134" evidence="14">
    <location>
        <begin position="32"/>
        <end position="174"/>
    </location>
</feature>
<evidence type="ECO:0000259" key="13">
    <source>
        <dbReference type="Pfam" id="PF07730"/>
    </source>
</evidence>
<dbReference type="InterPro" id="IPR055558">
    <property type="entry name" value="DUF7134"/>
</dbReference>
<protein>
    <recommendedName>
        <fullName evidence="2">histidine kinase</fullName>
        <ecNumber evidence="2">2.7.13.3</ecNumber>
    </recommendedName>
</protein>
<dbReference type="AlphaFoldDB" id="A0A1H0EZD4"/>
<keyword evidence="3" id="KW-0597">Phosphoprotein</keyword>
<keyword evidence="6 15" id="KW-0418">Kinase</keyword>
<keyword evidence="5" id="KW-0547">Nucleotide-binding</keyword>
<dbReference type="Pfam" id="PF02518">
    <property type="entry name" value="HATPase_c"/>
    <property type="match status" value="1"/>
</dbReference>
<gene>
    <name evidence="15" type="ORF">SAMN05216259_10691</name>
</gene>
<dbReference type="PANTHER" id="PTHR24421:SF10">
    <property type="entry name" value="NITRATE_NITRITE SENSOR PROTEIN NARQ"/>
    <property type="match status" value="1"/>
</dbReference>
<feature type="domain" description="Signal transduction histidine kinase subgroup 3 dimerisation and phosphoacceptor" evidence="13">
    <location>
        <begin position="225"/>
        <end position="291"/>
    </location>
</feature>
<keyword evidence="16" id="KW-1185">Reference proteome</keyword>
<dbReference type="Proteomes" id="UP000199341">
    <property type="component" value="Unassembled WGS sequence"/>
</dbReference>
<evidence type="ECO:0000256" key="8">
    <source>
        <dbReference type="ARBA" id="ARBA00023012"/>
    </source>
</evidence>
<dbReference type="Gene3D" id="3.30.565.10">
    <property type="entry name" value="Histidine kinase-like ATPase, C-terminal domain"/>
    <property type="match status" value="1"/>
</dbReference>
<dbReference type="GO" id="GO:0005524">
    <property type="term" value="F:ATP binding"/>
    <property type="evidence" value="ECO:0007669"/>
    <property type="project" value="UniProtKB-KW"/>
</dbReference>
<evidence type="ECO:0000259" key="14">
    <source>
        <dbReference type="Pfam" id="PF23539"/>
    </source>
</evidence>
<evidence type="ECO:0000259" key="12">
    <source>
        <dbReference type="Pfam" id="PF02518"/>
    </source>
</evidence>
<dbReference type="OrthoDB" id="227596at2"/>
<evidence type="ECO:0000256" key="10">
    <source>
        <dbReference type="SAM" id="MobiDB-lite"/>
    </source>
</evidence>
<evidence type="ECO:0000256" key="9">
    <source>
        <dbReference type="SAM" id="Coils"/>
    </source>
</evidence>
<keyword evidence="4" id="KW-0808">Transferase</keyword>
<dbReference type="InterPro" id="IPR050482">
    <property type="entry name" value="Sensor_HK_TwoCompSys"/>
</dbReference>
<evidence type="ECO:0000256" key="3">
    <source>
        <dbReference type="ARBA" id="ARBA00022553"/>
    </source>
</evidence>
<feature type="region of interest" description="Disordered" evidence="10">
    <location>
        <begin position="294"/>
        <end position="334"/>
    </location>
</feature>
<evidence type="ECO:0000313" key="16">
    <source>
        <dbReference type="Proteomes" id="UP000199341"/>
    </source>
</evidence>
<feature type="transmembrane region" description="Helical" evidence="11">
    <location>
        <begin position="92"/>
        <end position="115"/>
    </location>
</feature>
<accession>A0A1H0EZD4</accession>
<keyword evidence="11" id="KW-1133">Transmembrane helix</keyword>
<evidence type="ECO:0000256" key="4">
    <source>
        <dbReference type="ARBA" id="ARBA00022679"/>
    </source>
</evidence>
<evidence type="ECO:0000256" key="5">
    <source>
        <dbReference type="ARBA" id="ARBA00022741"/>
    </source>
</evidence>
<dbReference type="Pfam" id="PF07730">
    <property type="entry name" value="HisKA_3"/>
    <property type="match status" value="1"/>
</dbReference>
<dbReference type="EC" id="2.7.13.3" evidence="2"/>
<dbReference type="InterPro" id="IPR011712">
    <property type="entry name" value="Sig_transdc_His_kin_sub3_dim/P"/>
</dbReference>
<dbReference type="Gene3D" id="1.20.5.1930">
    <property type="match status" value="1"/>
</dbReference>
<evidence type="ECO:0000256" key="7">
    <source>
        <dbReference type="ARBA" id="ARBA00022840"/>
    </source>
</evidence>
<feature type="compositionally biased region" description="Basic and acidic residues" evidence="10">
    <location>
        <begin position="8"/>
        <end position="22"/>
    </location>
</feature>
<reference evidence="15 16" key="1">
    <citation type="submission" date="2016-10" db="EMBL/GenBank/DDBJ databases">
        <authorList>
            <person name="de Groot N.N."/>
        </authorList>
    </citation>
    <scope>NUCLEOTIDE SEQUENCE [LARGE SCALE GENOMIC DNA]</scope>
    <source>
        <strain evidence="15 16">CGMCC 4.2022</strain>
    </source>
</reference>
<feature type="coiled-coil region" evidence="9">
    <location>
        <begin position="186"/>
        <end position="235"/>
    </location>
</feature>
<feature type="transmembrane region" description="Helical" evidence="11">
    <location>
        <begin position="159"/>
        <end position="186"/>
    </location>
</feature>
<keyword evidence="8" id="KW-0902">Two-component regulatory system</keyword>
<feature type="transmembrane region" description="Helical" evidence="11">
    <location>
        <begin position="69"/>
        <end position="86"/>
    </location>
</feature>
<dbReference type="GO" id="GO:0046983">
    <property type="term" value="F:protein dimerization activity"/>
    <property type="evidence" value="ECO:0007669"/>
    <property type="project" value="InterPro"/>
</dbReference>
<proteinExistence type="predicted"/>
<dbReference type="PANTHER" id="PTHR24421">
    <property type="entry name" value="NITRATE/NITRITE SENSOR PROTEIN NARX-RELATED"/>
    <property type="match status" value="1"/>
</dbReference>
<sequence>MSTTGARVPDEEAARAPDDGVGRRAAPAGSGLWWWARRRSFALDVALAAASALEAAFEGATFAARTGIVTWLGALFGLLVGATLLLRRRWPIAVVLVGVAVTPAQTGFILSLVGLYTLAASEVPRRITAALAGMNGLGTMLVAYLNFEDSLSHSGSSRMSAPLVVMVSLLMALGLTGPPVLLGLYVRARRRLVESLRERADGLERELELLAEKALERAERARAAERARIAREMHDVVAHRVSLMVVHASALKAVALKDPQKASASAELLGDMGRQALTELRQMLGVLRTAADGAAPAGPVVPAEPVPSGVLGEVSPEGALDGSLDDSLDGSSAEAAGPRLAQLAQLVQESRAAGMGVELAVEGEERPCGHRIEATVYRVVQEALTNVRKHADGARAQVRLAYREAEVAVLITNGPAAPTTAPAPSLPSGGHGLIGMRERVTAHGGGFAAGPTPDGGFRVSAMVPLT</sequence>
<dbReference type="InterPro" id="IPR036890">
    <property type="entry name" value="HATPase_C_sf"/>
</dbReference>
<dbReference type="EMBL" id="FNIE01000006">
    <property type="protein sequence ID" value="SDN87666.1"/>
    <property type="molecule type" value="Genomic_DNA"/>
</dbReference>
<evidence type="ECO:0000256" key="11">
    <source>
        <dbReference type="SAM" id="Phobius"/>
    </source>
</evidence>
<name>A0A1H0EZD4_9ACTN</name>
<feature type="region of interest" description="Disordered" evidence="10">
    <location>
        <begin position="1"/>
        <end position="26"/>
    </location>
</feature>
<keyword evidence="11" id="KW-0812">Transmembrane</keyword>
<keyword evidence="9" id="KW-0175">Coiled coil</keyword>
<feature type="compositionally biased region" description="Low complexity" evidence="10">
    <location>
        <begin position="294"/>
        <end position="310"/>
    </location>
</feature>
<dbReference type="RefSeq" id="WP_093784901.1">
    <property type="nucleotide sequence ID" value="NZ_FNIE01000006.1"/>
</dbReference>
<feature type="transmembrane region" description="Helical" evidence="11">
    <location>
        <begin position="127"/>
        <end position="147"/>
    </location>
</feature>
<evidence type="ECO:0000256" key="1">
    <source>
        <dbReference type="ARBA" id="ARBA00000085"/>
    </source>
</evidence>
<keyword evidence="7" id="KW-0067">ATP-binding</keyword>
<dbReference type="InterPro" id="IPR003594">
    <property type="entry name" value="HATPase_dom"/>
</dbReference>
<organism evidence="15 16">
    <name type="scientific">Actinacidiphila guanduensis</name>
    <dbReference type="NCBI Taxonomy" id="310781"/>
    <lineage>
        <taxon>Bacteria</taxon>
        <taxon>Bacillati</taxon>
        <taxon>Actinomycetota</taxon>
        <taxon>Actinomycetes</taxon>
        <taxon>Kitasatosporales</taxon>
        <taxon>Streptomycetaceae</taxon>
        <taxon>Actinacidiphila</taxon>
    </lineage>
</organism>
<dbReference type="GO" id="GO:0000155">
    <property type="term" value="F:phosphorelay sensor kinase activity"/>
    <property type="evidence" value="ECO:0007669"/>
    <property type="project" value="InterPro"/>
</dbReference>
<dbReference type="CDD" id="cd16917">
    <property type="entry name" value="HATPase_UhpB-NarQ-NarX-like"/>
    <property type="match status" value="1"/>
</dbReference>
<comment type="catalytic activity">
    <reaction evidence="1">
        <text>ATP + protein L-histidine = ADP + protein N-phospho-L-histidine.</text>
        <dbReference type="EC" id="2.7.13.3"/>
    </reaction>
</comment>
<evidence type="ECO:0000256" key="2">
    <source>
        <dbReference type="ARBA" id="ARBA00012438"/>
    </source>
</evidence>
<dbReference type="Pfam" id="PF23539">
    <property type="entry name" value="DUF7134"/>
    <property type="match status" value="1"/>
</dbReference>
<evidence type="ECO:0000256" key="6">
    <source>
        <dbReference type="ARBA" id="ARBA00022777"/>
    </source>
</evidence>
<dbReference type="GO" id="GO:0016020">
    <property type="term" value="C:membrane"/>
    <property type="evidence" value="ECO:0007669"/>
    <property type="project" value="InterPro"/>
</dbReference>
<evidence type="ECO:0000313" key="15">
    <source>
        <dbReference type="EMBL" id="SDN87666.1"/>
    </source>
</evidence>
<feature type="domain" description="Histidine kinase/HSP90-like ATPase" evidence="12">
    <location>
        <begin position="374"/>
        <end position="465"/>
    </location>
</feature>
<keyword evidence="11" id="KW-0472">Membrane</keyword>
<dbReference type="STRING" id="310781.SAMN05216259_10691"/>
<dbReference type="SUPFAM" id="SSF55874">
    <property type="entry name" value="ATPase domain of HSP90 chaperone/DNA topoisomerase II/histidine kinase"/>
    <property type="match status" value="1"/>
</dbReference>